<dbReference type="SUPFAM" id="SSF51713">
    <property type="entry name" value="tRNA-guanine transglycosylase"/>
    <property type="match status" value="1"/>
</dbReference>
<dbReference type="InterPro" id="IPR002616">
    <property type="entry name" value="tRNA_ribo_trans-like"/>
</dbReference>
<evidence type="ECO:0000256" key="1">
    <source>
        <dbReference type="ARBA" id="ARBA00022723"/>
    </source>
</evidence>
<organism evidence="4 5">
    <name type="scientific">Eiseniibacteriota bacterium</name>
    <dbReference type="NCBI Taxonomy" id="2212470"/>
    <lineage>
        <taxon>Bacteria</taxon>
        <taxon>Candidatus Eiseniibacteriota</taxon>
    </lineage>
</organism>
<keyword evidence="4" id="KW-0808">Transferase</keyword>
<dbReference type="Gene3D" id="3.20.20.105">
    <property type="entry name" value="Queuine tRNA-ribosyltransferase-like"/>
    <property type="match status" value="1"/>
</dbReference>
<dbReference type="GO" id="GO:0046872">
    <property type="term" value="F:metal ion binding"/>
    <property type="evidence" value="ECO:0007669"/>
    <property type="project" value="UniProtKB-KW"/>
</dbReference>
<dbReference type="GO" id="GO:0006400">
    <property type="term" value="P:tRNA modification"/>
    <property type="evidence" value="ECO:0007669"/>
    <property type="project" value="InterPro"/>
</dbReference>
<dbReference type="EMBL" id="VGIY01000149">
    <property type="protein sequence ID" value="MBM3317592.1"/>
    <property type="molecule type" value="Genomic_DNA"/>
</dbReference>
<evidence type="ECO:0000259" key="3">
    <source>
        <dbReference type="Pfam" id="PF01702"/>
    </source>
</evidence>
<dbReference type="NCBIfam" id="TIGR00449">
    <property type="entry name" value="tgt_general"/>
    <property type="match status" value="2"/>
</dbReference>
<dbReference type="PANTHER" id="PTHR43468">
    <property type="match status" value="1"/>
</dbReference>
<dbReference type="InterPro" id="IPR036511">
    <property type="entry name" value="TGT-like_sf"/>
</dbReference>
<feature type="region of interest" description="Disordered" evidence="2">
    <location>
        <begin position="181"/>
        <end position="214"/>
    </location>
</feature>
<keyword evidence="1" id="KW-0479">Metal-binding</keyword>
<dbReference type="Pfam" id="PF01702">
    <property type="entry name" value="TGT"/>
    <property type="match status" value="1"/>
</dbReference>
<dbReference type="GO" id="GO:0016757">
    <property type="term" value="F:glycosyltransferase activity"/>
    <property type="evidence" value="ECO:0007669"/>
    <property type="project" value="UniProtKB-KW"/>
</dbReference>
<gene>
    <name evidence="4" type="ORF">FJY75_07035</name>
</gene>
<name>A0A937XC24_UNCEI</name>
<comment type="caution">
    <text evidence="4">The sequence shown here is derived from an EMBL/GenBank/DDBJ whole genome shotgun (WGS) entry which is preliminary data.</text>
</comment>
<feature type="domain" description="tRNA-guanine(15) transglycosylase-like" evidence="3">
    <location>
        <begin position="3"/>
        <end position="396"/>
    </location>
</feature>
<dbReference type="AlphaFoldDB" id="A0A937XC24"/>
<keyword evidence="4" id="KW-0328">Glycosyltransferase</keyword>
<evidence type="ECO:0000313" key="5">
    <source>
        <dbReference type="Proteomes" id="UP000748308"/>
    </source>
</evidence>
<protein>
    <submittedName>
        <fullName evidence="4">tRNA-guanine transglycosylase</fullName>
        <ecNumber evidence="4">2.4.2.-</ecNumber>
    </submittedName>
</protein>
<dbReference type="Proteomes" id="UP000748308">
    <property type="component" value="Unassembled WGS sequence"/>
</dbReference>
<feature type="compositionally biased region" description="Basic and acidic residues" evidence="2">
    <location>
        <begin position="191"/>
        <end position="203"/>
    </location>
</feature>
<proteinExistence type="predicted"/>
<sequence length="398" mass="42719">MSAVDTAHGRLALPAFLPDATRAVVRAAASDELAACGIDALMVNALHLADSPGVSLVRAAGGIRRFMGWRGIVASDSGGFQAWSLAAGPGRAGPGRPAGGARARMTDAGITIERPGHARARLLTPEKSIEQQLRLGAAIVFCLDACTHPGAPTELQRESVARTVDWARRCRVAFDRELERSAGAGRRGGRRDRPAHAREERTCPPDGPAESPAAPPLLFAVVQGGNERDLRRACIEALAGIGFDGYGFGGWPVAEGGELLETVSFVAGELPAASLMHGLGIGKPDTLVAAWRAGYRLFDCVIPTRDARHGRLFRFREDPAASALDGRAFYDEVAIADERFARRMRPLEPGCPCALCRSYPAAYLRHLFRIRDASAARLATLHNLTFYGRLMRALRERS</sequence>
<dbReference type="PANTHER" id="PTHR43468:SF1">
    <property type="entry name" value="TRNA-GUANOSINE(34) QUEUINE TRANSGLYCOSYLASE"/>
    <property type="match status" value="1"/>
</dbReference>
<reference evidence="4" key="1">
    <citation type="submission" date="2019-03" db="EMBL/GenBank/DDBJ databases">
        <title>Lake Tanganyika Metagenome-Assembled Genomes (MAGs).</title>
        <authorList>
            <person name="Tran P."/>
        </authorList>
    </citation>
    <scope>NUCLEOTIDE SEQUENCE</scope>
    <source>
        <strain evidence="4">M_DeepCast_400m_m2_100</strain>
    </source>
</reference>
<accession>A0A937XC24</accession>
<evidence type="ECO:0000313" key="4">
    <source>
        <dbReference type="EMBL" id="MBM3317592.1"/>
    </source>
</evidence>
<evidence type="ECO:0000256" key="2">
    <source>
        <dbReference type="SAM" id="MobiDB-lite"/>
    </source>
</evidence>
<dbReference type="EC" id="2.4.2.-" evidence="4"/>